<reference evidence="8" key="1">
    <citation type="submission" date="2022-07" db="EMBL/GenBank/DDBJ databases">
        <title>Fungi with potential for degradation of polypropylene.</title>
        <authorList>
            <person name="Gostincar C."/>
        </authorList>
    </citation>
    <scope>NUCLEOTIDE SEQUENCE</scope>
    <source>
        <strain evidence="8">EXF-13308</strain>
    </source>
</reference>
<dbReference type="PANTHER" id="PTHR10165:SF35">
    <property type="entry name" value="RE23632P"/>
    <property type="match status" value="1"/>
</dbReference>
<evidence type="ECO:0000256" key="4">
    <source>
        <dbReference type="ARBA" id="ARBA00022989"/>
    </source>
</evidence>
<feature type="transmembrane region" description="Helical" evidence="6">
    <location>
        <begin position="76"/>
        <end position="97"/>
    </location>
</feature>
<protein>
    <submittedName>
        <fullName evidence="8">Diacylglycerol pyrophosphate phosphatase 1</fullName>
    </submittedName>
</protein>
<comment type="caution">
    <text evidence="8">The sequence shown here is derived from an EMBL/GenBank/DDBJ whole genome shotgun (WGS) entry which is preliminary data.</text>
</comment>
<evidence type="ECO:0000313" key="9">
    <source>
        <dbReference type="Proteomes" id="UP001174694"/>
    </source>
</evidence>
<dbReference type="FunFam" id="1.20.144.10:FF:000017">
    <property type="entry name" value="Diacylglycerol pyrophosphate phosphatase 1"/>
    <property type="match status" value="1"/>
</dbReference>
<evidence type="ECO:0000256" key="2">
    <source>
        <dbReference type="ARBA" id="ARBA00008816"/>
    </source>
</evidence>
<feature type="transmembrane region" description="Helical" evidence="6">
    <location>
        <begin position="232"/>
        <end position="251"/>
    </location>
</feature>
<feature type="transmembrane region" description="Helical" evidence="6">
    <location>
        <begin position="32"/>
        <end position="56"/>
    </location>
</feature>
<comment type="subcellular location">
    <subcellularLocation>
        <location evidence="1">Membrane</location>
        <topology evidence="1">Multi-pass membrane protein</topology>
    </subcellularLocation>
</comment>
<dbReference type="GO" id="GO:0016020">
    <property type="term" value="C:membrane"/>
    <property type="evidence" value="ECO:0007669"/>
    <property type="project" value="UniProtKB-SubCell"/>
</dbReference>
<accession>A0AA38RDL2</accession>
<dbReference type="Gene3D" id="1.20.144.10">
    <property type="entry name" value="Phosphatidic acid phosphatase type 2/haloperoxidase"/>
    <property type="match status" value="1"/>
</dbReference>
<keyword evidence="9" id="KW-1185">Reference proteome</keyword>
<comment type="similarity">
    <text evidence="2">Belongs to the PA-phosphatase related phosphoesterase family.</text>
</comment>
<dbReference type="InterPro" id="IPR000326">
    <property type="entry name" value="PAP2/HPO"/>
</dbReference>
<keyword evidence="4 6" id="KW-1133">Transmembrane helix</keyword>
<keyword evidence="3 6" id="KW-0812">Transmembrane</keyword>
<evidence type="ECO:0000256" key="1">
    <source>
        <dbReference type="ARBA" id="ARBA00004141"/>
    </source>
</evidence>
<dbReference type="AlphaFoldDB" id="A0AA38RDL2"/>
<gene>
    <name evidence="8" type="ORF">NKR23_g6218</name>
</gene>
<evidence type="ECO:0000256" key="3">
    <source>
        <dbReference type="ARBA" id="ARBA00022692"/>
    </source>
</evidence>
<feature type="domain" description="Phosphatidic acid phosphatase type 2/haloperoxidase" evidence="7">
    <location>
        <begin position="107"/>
        <end position="275"/>
    </location>
</feature>
<dbReference type="InterPro" id="IPR036938">
    <property type="entry name" value="PAP2/HPO_sf"/>
</dbReference>
<dbReference type="GO" id="GO:0046839">
    <property type="term" value="P:phospholipid dephosphorylation"/>
    <property type="evidence" value="ECO:0007669"/>
    <property type="project" value="TreeGrafter"/>
</dbReference>
<dbReference type="Proteomes" id="UP001174694">
    <property type="component" value="Unassembled WGS sequence"/>
</dbReference>
<feature type="transmembrane region" description="Helical" evidence="6">
    <location>
        <begin position="106"/>
        <end position="125"/>
    </location>
</feature>
<feature type="transmembrane region" description="Helical" evidence="6">
    <location>
        <begin position="179"/>
        <end position="199"/>
    </location>
</feature>
<dbReference type="SUPFAM" id="SSF48317">
    <property type="entry name" value="Acid phosphatase/Vanadium-dependent haloperoxidase"/>
    <property type="match status" value="1"/>
</dbReference>
<name>A0AA38RDL2_9PEZI</name>
<evidence type="ECO:0000256" key="5">
    <source>
        <dbReference type="ARBA" id="ARBA00023136"/>
    </source>
</evidence>
<dbReference type="Pfam" id="PF01569">
    <property type="entry name" value="PAP2"/>
    <property type="match status" value="1"/>
</dbReference>
<evidence type="ECO:0000259" key="7">
    <source>
        <dbReference type="SMART" id="SM00014"/>
    </source>
</evidence>
<organism evidence="8 9">
    <name type="scientific">Pleurostoma richardsiae</name>
    <dbReference type="NCBI Taxonomy" id="41990"/>
    <lineage>
        <taxon>Eukaryota</taxon>
        <taxon>Fungi</taxon>
        <taxon>Dikarya</taxon>
        <taxon>Ascomycota</taxon>
        <taxon>Pezizomycotina</taxon>
        <taxon>Sordariomycetes</taxon>
        <taxon>Sordariomycetidae</taxon>
        <taxon>Calosphaeriales</taxon>
        <taxon>Pleurostomataceae</taxon>
        <taxon>Pleurostoma</taxon>
    </lineage>
</organism>
<feature type="transmembrane region" description="Helical" evidence="6">
    <location>
        <begin position="257"/>
        <end position="275"/>
    </location>
</feature>
<dbReference type="CDD" id="cd03390">
    <property type="entry name" value="PAP2_containing_1_like"/>
    <property type="match status" value="1"/>
</dbReference>
<dbReference type="InterPro" id="IPR043216">
    <property type="entry name" value="PAP-like"/>
</dbReference>
<evidence type="ECO:0000256" key="6">
    <source>
        <dbReference type="SAM" id="Phobius"/>
    </source>
</evidence>
<dbReference type="SMART" id="SM00014">
    <property type="entry name" value="acidPPc"/>
    <property type="match status" value="1"/>
</dbReference>
<keyword evidence="5 6" id="KW-0472">Membrane</keyword>
<dbReference type="PANTHER" id="PTHR10165">
    <property type="entry name" value="LIPID PHOSPHATE PHOSPHATASE"/>
    <property type="match status" value="1"/>
</dbReference>
<dbReference type="GO" id="GO:0008195">
    <property type="term" value="F:phosphatidate phosphatase activity"/>
    <property type="evidence" value="ECO:0007669"/>
    <property type="project" value="TreeGrafter"/>
</dbReference>
<proteinExistence type="inferred from homology"/>
<dbReference type="GO" id="GO:0006644">
    <property type="term" value="P:phospholipid metabolic process"/>
    <property type="evidence" value="ECO:0007669"/>
    <property type="project" value="InterPro"/>
</dbReference>
<sequence length="333" mass="36493">MAPRSADSRRAEAPGFLGALARFWTRSYAPDYVGFIALLVAYILMQFFVEPFHIMIVTNDLRISYPHAEHERVPVLMNFVYALFIPLGVIILTNLVLRASAHKHHVACLGLAIALVLTSFLTDLIKNAVGRPRPDLIARCKPGPGTPEGVLVTIDVCTETRHHVLHDGWRSFPSGHSSFAFAGLGYLSLFLAGQVRLFVVESWHDGGAGASGTGGHDEGGKAVYARGDLGRALLCLAPLVGAAMIAISRCQDYRHDVYDVCIGALLGWVVAYWSYRRYWPKLSSRHCDEPYPGPRGLDITSKGLPGYGRLRDEEEGAGLAHSVGFEMVPLNRQ</sequence>
<evidence type="ECO:0000313" key="8">
    <source>
        <dbReference type="EMBL" id="KAJ9144068.1"/>
    </source>
</evidence>
<dbReference type="EMBL" id="JANBVO010000017">
    <property type="protein sequence ID" value="KAJ9144068.1"/>
    <property type="molecule type" value="Genomic_DNA"/>
</dbReference>